<dbReference type="InterPro" id="IPR013737">
    <property type="entry name" value="Bac_rhamnosid_N"/>
</dbReference>
<keyword evidence="3" id="KW-0378">Hydrolase</keyword>
<dbReference type="Pfam" id="PF17390">
    <property type="entry name" value="Bac_rhamnosid_C"/>
    <property type="match status" value="1"/>
</dbReference>
<feature type="domain" description="Bacterial alpha-L-rhamnosidase N-terminal" evidence="5">
    <location>
        <begin position="167"/>
        <end position="334"/>
    </location>
</feature>
<dbReference type="PANTHER" id="PTHR33307:SF6">
    <property type="entry name" value="ALPHA-RHAMNOSIDASE (EUROFUNG)-RELATED"/>
    <property type="match status" value="1"/>
</dbReference>
<accession>A0ABQ1FIS6</accession>
<dbReference type="PIRSF" id="PIRSF010631">
    <property type="entry name" value="A-rhamnsds"/>
    <property type="match status" value="1"/>
</dbReference>
<dbReference type="InterPro" id="IPR012341">
    <property type="entry name" value="6hp_glycosidase-like_sf"/>
</dbReference>
<dbReference type="InterPro" id="IPR008902">
    <property type="entry name" value="Rhamnosid_concanavalin"/>
</dbReference>
<dbReference type="RefSeq" id="WP_189020872.1">
    <property type="nucleotide sequence ID" value="NZ_BMHE01000092.1"/>
</dbReference>
<organism evidence="8 9">
    <name type="scientific">Paenibacillus marchantiophytorum</name>
    <dbReference type="NCBI Taxonomy" id="1619310"/>
    <lineage>
        <taxon>Bacteria</taxon>
        <taxon>Bacillati</taxon>
        <taxon>Bacillota</taxon>
        <taxon>Bacilli</taxon>
        <taxon>Bacillales</taxon>
        <taxon>Paenibacillaceae</taxon>
        <taxon>Paenibacillus</taxon>
    </lineage>
</organism>
<keyword evidence="9" id="KW-1185">Reference proteome</keyword>
<dbReference type="InterPro" id="IPR016007">
    <property type="entry name" value="Alpha_rhamnosid"/>
</dbReference>
<dbReference type="Proteomes" id="UP000615455">
    <property type="component" value="Unassembled WGS sequence"/>
</dbReference>
<dbReference type="InterPro" id="IPR035396">
    <property type="entry name" value="Bac_rhamnosid6H"/>
</dbReference>
<evidence type="ECO:0000256" key="2">
    <source>
        <dbReference type="ARBA" id="ARBA00012652"/>
    </source>
</evidence>
<evidence type="ECO:0000259" key="4">
    <source>
        <dbReference type="Pfam" id="PF05592"/>
    </source>
</evidence>
<dbReference type="PANTHER" id="PTHR33307">
    <property type="entry name" value="ALPHA-RHAMNOSIDASE (EUROFUNG)"/>
    <property type="match status" value="1"/>
</dbReference>
<reference evidence="9" key="1">
    <citation type="journal article" date="2019" name="Int. J. Syst. Evol. Microbiol.">
        <title>The Global Catalogue of Microorganisms (GCM) 10K type strain sequencing project: providing services to taxonomists for standard genome sequencing and annotation.</title>
        <authorList>
            <consortium name="The Broad Institute Genomics Platform"/>
            <consortium name="The Broad Institute Genome Sequencing Center for Infectious Disease"/>
            <person name="Wu L."/>
            <person name="Ma J."/>
        </authorList>
    </citation>
    <scope>NUCLEOTIDE SEQUENCE [LARGE SCALE GENOMIC DNA]</scope>
    <source>
        <strain evidence="9">CGMCC 1.15043</strain>
    </source>
</reference>
<name>A0ABQ1FIS6_9BACL</name>
<dbReference type="EC" id="3.2.1.40" evidence="2"/>
<dbReference type="EMBL" id="BMHE01000092">
    <property type="protein sequence ID" value="GGA17072.1"/>
    <property type="molecule type" value="Genomic_DNA"/>
</dbReference>
<dbReference type="Gene3D" id="2.60.120.260">
    <property type="entry name" value="Galactose-binding domain-like"/>
    <property type="match status" value="2"/>
</dbReference>
<comment type="catalytic activity">
    <reaction evidence="1">
        <text>Hydrolysis of terminal non-reducing alpha-L-rhamnose residues in alpha-L-rhamnosides.</text>
        <dbReference type="EC" id="3.2.1.40"/>
    </reaction>
</comment>
<evidence type="ECO:0000313" key="8">
    <source>
        <dbReference type="EMBL" id="GGA17072.1"/>
    </source>
</evidence>
<dbReference type="SUPFAM" id="SSF48208">
    <property type="entry name" value="Six-hairpin glycosidases"/>
    <property type="match status" value="1"/>
</dbReference>
<dbReference type="Pfam" id="PF17389">
    <property type="entry name" value="Bac_rhamnosid6H"/>
    <property type="match status" value="1"/>
</dbReference>
<dbReference type="Gene3D" id="2.60.40.10">
    <property type="entry name" value="Immunoglobulins"/>
    <property type="match status" value="1"/>
</dbReference>
<dbReference type="InterPro" id="IPR035398">
    <property type="entry name" value="Bac_rhamnosid_C"/>
</dbReference>
<comment type="caution">
    <text evidence="8">The sequence shown here is derived from an EMBL/GenBank/DDBJ whole genome shotgun (WGS) entry which is preliminary data.</text>
</comment>
<protein>
    <recommendedName>
        <fullName evidence="2">alpha-L-rhamnosidase</fullName>
        <ecNumber evidence="2">3.2.1.40</ecNumber>
    </recommendedName>
</protein>
<gene>
    <name evidence="8" type="ORF">GCM10008018_71770</name>
</gene>
<sequence>MTVTREVEVRNVKCEYMTNPIGMDIVSPRFSWVLHASRRNVWQTGYQIIFFHSAGTLWDTGKIESNSSVNYEYDGPALCSRQRYYWMVRVWDERGNVSSWSETAYWEMGLLSPADWEAKWIEPEQSPVIEEQQMNFYDRAKGSVPTFYENLHPCQMLRKRFSAGEGIRRARIYATAHGIYELELNGKRVGDQELAPEMTAYDRYLQYQTYDVTGLLTAGDNVIGAILADGWYAGRVGLMGDNCQYGNRQALLMQMEIEYEDGSRQTVITDKQFVSSTGPLVYSDLFIGERYDARLEKLDWSLPAYDDSCWSAVHEVQHDRSCLIAAYGEPVRVVMDVKPIRLLITPKGEILIDLGQVIAGRVRMRVRGAAGTTITLEHSEVLDEQGNFLNNIIGRFKDQKDVYVLKGGDDEVYEPRFTFHGFRYVKVTGYPGTINVNDFLGIVLSSDLGMTGDFVCSDERINRLQANIQWSQRGNMLSIPTDCPQRERAGWTGDIQVFAPTACFNMDVNAFLTRWLRNVAVEQREDGQVPIVVPYLKGYALLAELMSTDSSAGWGDACIIVPWVLYNNYGDVRVLKENYEMMVNWVAYIEKSASNYMPEEEGIPLTGELRERQSYLWNTGFHFGDWLIPSLGISIGGDSVDMMKSSFATKELVATCFYAYSTELLAKIAQLLGKDTDAKRYVDLSCKVQKAFADEYMDENGRLKAHFQGIYVLALQMHMIPDDARDKVLNQLVHLIEANSYRLDTGFLSVPFLLDVLCDNGRSDIAYKLLYQTECPSWLYEVEKGATTIWEAWQAIMPNGKVTNVSYNHYAFGCVGDWLYRWIAGVNKDEAGYKNIVIHPAIDCGLTHAGARYESVYGPIASQWKLMGGHVVQAVTIPANTTATIYLPGALLSEVQESGNPVQKMIGLLSIKQENSAVVIEVGNGSYLFEYTRSL</sequence>
<feature type="domain" description="Alpha-L-rhamnosidase concanavalin-like" evidence="4">
    <location>
        <begin position="345"/>
        <end position="444"/>
    </location>
</feature>
<evidence type="ECO:0000313" key="9">
    <source>
        <dbReference type="Proteomes" id="UP000615455"/>
    </source>
</evidence>
<evidence type="ECO:0000256" key="1">
    <source>
        <dbReference type="ARBA" id="ARBA00001445"/>
    </source>
</evidence>
<dbReference type="InterPro" id="IPR008928">
    <property type="entry name" value="6-hairpin_glycosidase_sf"/>
</dbReference>
<evidence type="ECO:0000259" key="6">
    <source>
        <dbReference type="Pfam" id="PF17389"/>
    </source>
</evidence>
<feature type="domain" description="Alpha-L-rhamnosidase six-hairpin glycosidase" evidence="6">
    <location>
        <begin position="451"/>
        <end position="822"/>
    </location>
</feature>
<evidence type="ECO:0000256" key="3">
    <source>
        <dbReference type="ARBA" id="ARBA00022801"/>
    </source>
</evidence>
<dbReference type="Pfam" id="PF25788">
    <property type="entry name" value="Ig_Rha78A_N"/>
    <property type="match status" value="1"/>
</dbReference>
<dbReference type="Pfam" id="PF05592">
    <property type="entry name" value="Bac_rhamnosid"/>
    <property type="match status" value="1"/>
</dbReference>
<evidence type="ECO:0000259" key="5">
    <source>
        <dbReference type="Pfam" id="PF08531"/>
    </source>
</evidence>
<proteinExistence type="predicted"/>
<feature type="domain" description="Alpha-L-rhamnosidase C-terminal" evidence="7">
    <location>
        <begin position="825"/>
        <end position="898"/>
    </location>
</feature>
<dbReference type="InterPro" id="IPR013783">
    <property type="entry name" value="Ig-like_fold"/>
</dbReference>
<dbReference type="Pfam" id="PF08531">
    <property type="entry name" value="Bac_rhamnosid_N"/>
    <property type="match status" value="1"/>
</dbReference>
<evidence type="ECO:0000259" key="7">
    <source>
        <dbReference type="Pfam" id="PF17390"/>
    </source>
</evidence>
<dbReference type="Gene3D" id="1.50.10.10">
    <property type="match status" value="1"/>
</dbReference>
<dbReference type="Gene3D" id="2.60.420.10">
    <property type="entry name" value="Maltose phosphorylase, domain 3"/>
    <property type="match status" value="1"/>
</dbReference>